<dbReference type="VEuPathDB" id="TriTrypDB:Tc_MARK_1409"/>
<dbReference type="InterPro" id="IPR051490">
    <property type="entry name" value="THEM6_lcsJ_thioesterase"/>
</dbReference>
<dbReference type="VEuPathDB" id="TriTrypDB:TcCL_NonESM04055"/>
<dbReference type="VEuPathDB" id="TriTrypDB:ECC02_009157"/>
<dbReference type="CDD" id="cd00586">
    <property type="entry name" value="4HBT"/>
    <property type="match status" value="1"/>
</dbReference>
<dbReference type="PANTHER" id="PTHR12475:SF4">
    <property type="entry name" value="PROTEIN THEM6"/>
    <property type="match status" value="1"/>
</dbReference>
<dbReference type="PANTHER" id="PTHR12475">
    <property type="match status" value="1"/>
</dbReference>
<dbReference type="VEuPathDB" id="TriTrypDB:TCDM_10114"/>
<dbReference type="AlphaFoldDB" id="A0A2V2UJN8"/>
<protein>
    <recommendedName>
        <fullName evidence="3">Thioesterase</fullName>
    </recommendedName>
</protein>
<reference evidence="1 2" key="1">
    <citation type="journal article" date="2018" name="Microb. Genom.">
        <title>Expanding an expanded genome: long-read sequencing of Trypanosoma cruzi.</title>
        <authorList>
            <person name="Berna L."/>
            <person name="Rodriguez M."/>
            <person name="Chiribao M.L."/>
            <person name="Parodi-Talice A."/>
            <person name="Pita S."/>
            <person name="Rijo G."/>
            <person name="Alvarez-Valin F."/>
            <person name="Robello C."/>
        </authorList>
    </citation>
    <scope>NUCLEOTIDE SEQUENCE [LARGE SCALE GENOMIC DNA]</scope>
    <source>
        <strain evidence="1 2">Dm28c</strain>
    </source>
</reference>
<dbReference type="EMBL" id="PRFA01000230">
    <property type="protein sequence ID" value="PWU84405.1"/>
    <property type="molecule type" value="Genomic_DNA"/>
</dbReference>
<accession>A0A2V2UJN8</accession>
<evidence type="ECO:0000313" key="1">
    <source>
        <dbReference type="EMBL" id="PWU84405.1"/>
    </source>
</evidence>
<sequence>MVFLTLLRTAAYLIYGAYQRRRMLSTNPQAVIEPMKKHYTCVYAGIRMADIFGHVNNSKYLEICELARWHYGGYVGMVKILWELRASFVVASVNVQYVREILPCRRYLVTTEVLRFEDAGSSSDKPISGKDESGVARNLPPAGRMVIMHEIWSMDKKTLYAGILLRAALVGDVKSPLAIPSGGKRRGRYGLLDCRAVYAAIRGADGANELANENMRNFYNRLGFQPNQEDFNGDPWIEASMRLEKEWRSKLQSVREP</sequence>
<dbReference type="Proteomes" id="UP000246121">
    <property type="component" value="Unassembled WGS sequence"/>
</dbReference>
<dbReference type="VEuPathDB" id="TriTrypDB:TcG_01816"/>
<evidence type="ECO:0000313" key="2">
    <source>
        <dbReference type="Proteomes" id="UP000246121"/>
    </source>
</evidence>
<dbReference type="VEuPathDB" id="TriTrypDB:TcCLB.510895.29"/>
<dbReference type="Gene3D" id="3.10.129.10">
    <property type="entry name" value="Hotdog Thioesterase"/>
    <property type="match status" value="1"/>
</dbReference>
<gene>
    <name evidence="1" type="ORF">C4B63_230g14</name>
</gene>
<dbReference type="VEuPathDB" id="TriTrypDB:TcYC6_0012250"/>
<organism evidence="1 2">
    <name type="scientific">Trypanosoma cruzi</name>
    <dbReference type="NCBI Taxonomy" id="5693"/>
    <lineage>
        <taxon>Eukaryota</taxon>
        <taxon>Discoba</taxon>
        <taxon>Euglenozoa</taxon>
        <taxon>Kinetoplastea</taxon>
        <taxon>Metakinetoplastina</taxon>
        <taxon>Trypanosomatida</taxon>
        <taxon>Trypanosomatidae</taxon>
        <taxon>Trypanosoma</taxon>
        <taxon>Schizotrypanum</taxon>
    </lineage>
</organism>
<dbReference type="SUPFAM" id="SSF54637">
    <property type="entry name" value="Thioesterase/thiol ester dehydrase-isomerase"/>
    <property type="match status" value="1"/>
</dbReference>
<dbReference type="VEuPathDB" id="TriTrypDB:C4B63_230g14"/>
<name>A0A2V2UJN8_TRYCR</name>
<evidence type="ECO:0008006" key="3">
    <source>
        <dbReference type="Google" id="ProtNLM"/>
    </source>
</evidence>
<dbReference type="VEuPathDB" id="TriTrypDB:TCSYLVIO_002639"/>
<proteinExistence type="predicted"/>
<dbReference type="VEuPathDB" id="TriTrypDB:BCY84_15872"/>
<dbReference type="Pfam" id="PF13279">
    <property type="entry name" value="4HBT_2"/>
    <property type="match status" value="1"/>
</dbReference>
<dbReference type="InterPro" id="IPR029069">
    <property type="entry name" value="HotDog_dom_sf"/>
</dbReference>
<dbReference type="VEuPathDB" id="TriTrypDB:TcBrA4_0077990"/>
<dbReference type="VEuPathDB" id="TriTrypDB:TcCLB.511803.60"/>
<comment type="caution">
    <text evidence="1">The sequence shown here is derived from an EMBL/GenBank/DDBJ whole genome shotgun (WGS) entry which is preliminary data.</text>
</comment>
<dbReference type="VEuPathDB" id="TriTrypDB:C3747_100g197"/>